<comment type="pathway">
    <text evidence="2 11">Cofactor biosynthesis; (R)-pantothenate biosynthesis; (R)-pantoate from 3-methyl-2-oxobutanoate: step 2/2.</text>
</comment>
<dbReference type="Gene3D" id="3.40.50.720">
    <property type="entry name" value="NAD(P)-binding Rossmann-like Domain"/>
    <property type="match status" value="1"/>
</dbReference>
<proteinExistence type="inferred from homology"/>
<gene>
    <name evidence="14" type="ORF">AAEO50_08515</name>
</gene>
<evidence type="ECO:0000313" key="15">
    <source>
        <dbReference type="Proteomes" id="UP001389717"/>
    </source>
</evidence>
<evidence type="ECO:0000256" key="4">
    <source>
        <dbReference type="ARBA" id="ARBA00013014"/>
    </source>
</evidence>
<dbReference type="Proteomes" id="UP001389717">
    <property type="component" value="Unassembled WGS sequence"/>
</dbReference>
<comment type="caution">
    <text evidence="14">The sequence shown here is derived from an EMBL/GenBank/DDBJ whole genome shotgun (WGS) entry which is preliminary data.</text>
</comment>
<evidence type="ECO:0000256" key="6">
    <source>
        <dbReference type="ARBA" id="ARBA00022655"/>
    </source>
</evidence>
<evidence type="ECO:0000259" key="13">
    <source>
        <dbReference type="Pfam" id="PF08546"/>
    </source>
</evidence>
<comment type="catalytic activity">
    <reaction evidence="10 11">
        <text>(R)-pantoate + NADP(+) = 2-dehydropantoate + NADPH + H(+)</text>
        <dbReference type="Rhea" id="RHEA:16233"/>
        <dbReference type="ChEBI" id="CHEBI:11561"/>
        <dbReference type="ChEBI" id="CHEBI:15378"/>
        <dbReference type="ChEBI" id="CHEBI:15980"/>
        <dbReference type="ChEBI" id="CHEBI:57783"/>
        <dbReference type="ChEBI" id="CHEBI:58349"/>
        <dbReference type="EC" id="1.1.1.169"/>
    </reaction>
</comment>
<evidence type="ECO:0000256" key="2">
    <source>
        <dbReference type="ARBA" id="ARBA00004994"/>
    </source>
</evidence>
<dbReference type="GO" id="GO:0008677">
    <property type="term" value="F:2-dehydropantoate 2-reductase activity"/>
    <property type="evidence" value="ECO:0007669"/>
    <property type="project" value="UniProtKB-EC"/>
</dbReference>
<dbReference type="Gene3D" id="1.10.1040.10">
    <property type="entry name" value="N-(1-d-carboxylethyl)-l-norvaline Dehydrogenase, domain 2"/>
    <property type="match status" value="1"/>
</dbReference>
<evidence type="ECO:0000256" key="10">
    <source>
        <dbReference type="ARBA" id="ARBA00048793"/>
    </source>
</evidence>
<keyword evidence="8 11" id="KW-0560">Oxidoreductase</keyword>
<feature type="domain" description="Ketopantoate reductase C-terminal" evidence="13">
    <location>
        <begin position="173"/>
        <end position="292"/>
    </location>
</feature>
<comment type="similarity">
    <text evidence="3 11">Belongs to the ketopantoate reductase family.</text>
</comment>
<dbReference type="InterPro" id="IPR013328">
    <property type="entry name" value="6PGD_dom2"/>
</dbReference>
<evidence type="ECO:0000259" key="12">
    <source>
        <dbReference type="Pfam" id="PF02558"/>
    </source>
</evidence>
<dbReference type="EMBL" id="JBBYAF010000013">
    <property type="protein sequence ID" value="MEL3972318.1"/>
    <property type="molecule type" value="Genomic_DNA"/>
</dbReference>
<accession>A0ABU9KBQ0</accession>
<dbReference type="InterPro" id="IPR036291">
    <property type="entry name" value="NAD(P)-bd_dom_sf"/>
</dbReference>
<evidence type="ECO:0000256" key="3">
    <source>
        <dbReference type="ARBA" id="ARBA00007870"/>
    </source>
</evidence>
<sequence>MKIGIIGGGAIGLLFASYLGEKFDITILVRREEQLHLINRHGVTLREGDSSMTACVHSEIVSESKMEFHLIIIAVKEYDLDPILGMLNETETQIPLLFLQNGIGHIDRVKKLPHQTLLAGSVEHGALKENDHTVIHLGIGKTNLAFVRGESNRVEELLIQQIEKFPFLLQDDHLEMLLKKLFINVLINPLTAIAGVKNGRLPENPHFLQIQHNLFEELLILFPHMQDLIHFQEIMDICYSTSANRSSMLKDIEEYRKTEIETILGALIMKAEQEHHFLPIMKTLYELVKGIEREGQGG</sequence>
<dbReference type="SUPFAM" id="SSF48179">
    <property type="entry name" value="6-phosphogluconate dehydrogenase C-terminal domain-like"/>
    <property type="match status" value="1"/>
</dbReference>
<evidence type="ECO:0000256" key="7">
    <source>
        <dbReference type="ARBA" id="ARBA00022857"/>
    </source>
</evidence>
<keyword evidence="6 11" id="KW-0566">Pantothenate biosynthesis</keyword>
<dbReference type="EC" id="1.1.1.169" evidence="4 11"/>
<feature type="domain" description="Ketopantoate reductase N-terminal" evidence="12">
    <location>
        <begin position="3"/>
        <end position="145"/>
    </location>
</feature>
<dbReference type="SUPFAM" id="SSF51735">
    <property type="entry name" value="NAD(P)-binding Rossmann-fold domains"/>
    <property type="match status" value="1"/>
</dbReference>
<dbReference type="InterPro" id="IPR013332">
    <property type="entry name" value="KPR_N"/>
</dbReference>
<name>A0ABU9KBQ0_9BACI</name>
<dbReference type="RefSeq" id="WP_341982475.1">
    <property type="nucleotide sequence ID" value="NZ_JBBYAF010000013.1"/>
</dbReference>
<dbReference type="Pfam" id="PF02558">
    <property type="entry name" value="ApbA"/>
    <property type="match status" value="1"/>
</dbReference>
<dbReference type="Pfam" id="PF08546">
    <property type="entry name" value="ApbA_C"/>
    <property type="match status" value="1"/>
</dbReference>
<dbReference type="InterPro" id="IPR003710">
    <property type="entry name" value="ApbA"/>
</dbReference>
<evidence type="ECO:0000256" key="5">
    <source>
        <dbReference type="ARBA" id="ARBA00019465"/>
    </source>
</evidence>
<protein>
    <recommendedName>
        <fullName evidence="5 11">2-dehydropantoate 2-reductase</fullName>
        <ecNumber evidence="4 11">1.1.1.169</ecNumber>
    </recommendedName>
    <alternativeName>
        <fullName evidence="9 11">Ketopantoate reductase</fullName>
    </alternativeName>
</protein>
<dbReference type="NCBIfam" id="TIGR00745">
    <property type="entry name" value="apbA_panE"/>
    <property type="match status" value="1"/>
</dbReference>
<dbReference type="InterPro" id="IPR008927">
    <property type="entry name" value="6-PGluconate_DH-like_C_sf"/>
</dbReference>
<keyword evidence="7 11" id="KW-0521">NADP</keyword>
<dbReference type="PANTHER" id="PTHR43765:SF2">
    <property type="entry name" value="2-DEHYDROPANTOATE 2-REDUCTASE"/>
    <property type="match status" value="1"/>
</dbReference>
<dbReference type="InterPro" id="IPR050838">
    <property type="entry name" value="Ketopantoate_reductase"/>
</dbReference>
<evidence type="ECO:0000256" key="1">
    <source>
        <dbReference type="ARBA" id="ARBA00002919"/>
    </source>
</evidence>
<evidence type="ECO:0000256" key="11">
    <source>
        <dbReference type="RuleBase" id="RU362068"/>
    </source>
</evidence>
<reference evidence="14 15" key="1">
    <citation type="submission" date="2024-04" db="EMBL/GenBank/DDBJ databases">
        <title>Bacillus oryzaecorticis sp. nov., a moderately halophilic bacterium isolated from rice husks.</title>
        <authorList>
            <person name="Zhu H.-S."/>
        </authorList>
    </citation>
    <scope>NUCLEOTIDE SEQUENCE [LARGE SCALE GENOMIC DNA]</scope>
    <source>
        <strain evidence="14 15">ZC255</strain>
    </source>
</reference>
<evidence type="ECO:0000256" key="8">
    <source>
        <dbReference type="ARBA" id="ARBA00023002"/>
    </source>
</evidence>
<evidence type="ECO:0000313" key="14">
    <source>
        <dbReference type="EMBL" id="MEL3972318.1"/>
    </source>
</evidence>
<keyword evidence="15" id="KW-1185">Reference proteome</keyword>
<dbReference type="InterPro" id="IPR013752">
    <property type="entry name" value="KPA_reductase"/>
</dbReference>
<organism evidence="14 15">
    <name type="scientific">Rossellomorea oryzaecorticis</name>
    <dbReference type="NCBI Taxonomy" id="1396505"/>
    <lineage>
        <taxon>Bacteria</taxon>
        <taxon>Bacillati</taxon>
        <taxon>Bacillota</taxon>
        <taxon>Bacilli</taxon>
        <taxon>Bacillales</taxon>
        <taxon>Bacillaceae</taxon>
        <taxon>Rossellomorea</taxon>
    </lineage>
</organism>
<comment type="function">
    <text evidence="1 11">Catalyzes the NADPH-dependent reduction of ketopantoate into pantoic acid.</text>
</comment>
<evidence type="ECO:0000256" key="9">
    <source>
        <dbReference type="ARBA" id="ARBA00032024"/>
    </source>
</evidence>
<dbReference type="PANTHER" id="PTHR43765">
    <property type="entry name" value="2-DEHYDROPANTOATE 2-REDUCTASE-RELATED"/>
    <property type="match status" value="1"/>
</dbReference>